<dbReference type="EMBL" id="QWIQ01000174">
    <property type="protein sequence ID" value="RMZ01933.1"/>
    <property type="molecule type" value="Genomic_DNA"/>
</dbReference>
<dbReference type="VEuPathDB" id="FungiDB:BTJ68_08729"/>
<organism evidence="2 3">
    <name type="scientific">Hortaea werneckii</name>
    <name type="common">Black yeast</name>
    <name type="synonym">Cladosporium werneckii</name>
    <dbReference type="NCBI Taxonomy" id="91943"/>
    <lineage>
        <taxon>Eukaryota</taxon>
        <taxon>Fungi</taxon>
        <taxon>Dikarya</taxon>
        <taxon>Ascomycota</taxon>
        <taxon>Pezizomycotina</taxon>
        <taxon>Dothideomycetes</taxon>
        <taxon>Dothideomycetidae</taxon>
        <taxon>Mycosphaerellales</taxon>
        <taxon>Teratosphaeriaceae</taxon>
        <taxon>Hortaea</taxon>
    </lineage>
</organism>
<evidence type="ECO:0000313" key="2">
    <source>
        <dbReference type="EMBL" id="RMZ01933.1"/>
    </source>
</evidence>
<sequence>MAEIANLFLDAIDITISGACGPLRESPIQCYYPTHQSYADEAKPRNSPPGNPATCAIPGGVPRVVKSMLATDGNAIVFDRDLERAFETALAHETLLVAIEAFAEEERGKSGDCRDETLKLFAGFLANLGMQTVTIGLAALEEDMMEDYYQMVEGLTPFSCSPHERTFVRDFLATRECFAFAESGSPRVQVTFLPTLEDDQLAVEICFTAALPSVQFQDLRNVVGEGERFSLKPNLVSTFSSHNFVGASRLTVLGQDVPPSSSTTTMDFFLGPIEAEWLSWSDSLQAFCGTVPQRRAAHCGAGRLDSYTIPLELKVVITRLFAADVRFEQVIRVALPLTVRRQPDRCGRIEMPSHSSLSQWAALRVGTESGHQRPRPVRRIRQSAPGERAAVGGENEMPMPSKQLNQALAHKADSPISSPVISHALGLARFWDTAFETRSDLDSGDDNGKVLAKPVAIRERMDEFPSFQSDI</sequence>
<protein>
    <submittedName>
        <fullName evidence="2">Uncharacterized protein</fullName>
    </submittedName>
</protein>
<evidence type="ECO:0000256" key="1">
    <source>
        <dbReference type="SAM" id="MobiDB-lite"/>
    </source>
</evidence>
<feature type="compositionally biased region" description="Basic residues" evidence="1">
    <location>
        <begin position="372"/>
        <end position="381"/>
    </location>
</feature>
<dbReference type="Proteomes" id="UP000281468">
    <property type="component" value="Unassembled WGS sequence"/>
</dbReference>
<comment type="caution">
    <text evidence="2">The sequence shown here is derived from an EMBL/GenBank/DDBJ whole genome shotgun (WGS) entry which is preliminary data.</text>
</comment>
<name>A0A3M7GLL7_HORWE</name>
<proteinExistence type="predicted"/>
<gene>
    <name evidence="2" type="ORF">D0862_06196</name>
</gene>
<feature type="region of interest" description="Disordered" evidence="1">
    <location>
        <begin position="368"/>
        <end position="398"/>
    </location>
</feature>
<dbReference type="AlphaFoldDB" id="A0A3M7GLL7"/>
<evidence type="ECO:0000313" key="3">
    <source>
        <dbReference type="Proteomes" id="UP000281468"/>
    </source>
</evidence>
<reference evidence="2 3" key="1">
    <citation type="journal article" date="2018" name="BMC Genomics">
        <title>Genomic evidence for intraspecific hybridization in a clonal and extremely halotolerant yeast.</title>
        <authorList>
            <person name="Gostincar C."/>
            <person name="Stajich J.E."/>
            <person name="Zupancic J."/>
            <person name="Zalar P."/>
            <person name="Gunde-Cimerman N."/>
        </authorList>
    </citation>
    <scope>NUCLEOTIDE SEQUENCE [LARGE SCALE GENOMIC DNA]</scope>
    <source>
        <strain evidence="2 3">EXF-171</strain>
    </source>
</reference>
<accession>A0A3M7GLL7</accession>